<accession>A0A1A8WKL2</accession>
<reference evidence="2" key="1">
    <citation type="submission" date="2016-05" db="EMBL/GenBank/DDBJ databases">
        <authorList>
            <person name="Naeem Raeece"/>
        </authorList>
    </citation>
    <scope>NUCLEOTIDE SEQUENCE [LARGE SCALE GENOMIC DNA]</scope>
</reference>
<dbReference type="InterPro" id="IPR008780">
    <property type="entry name" value="Plasmodium_Vir"/>
</dbReference>
<sequence>MAPRQPQIALGTFFETYLSVLPSVQFYNDIKKDHDDLLDYNKQCADIIVKKNNEEVKDICRKYLRYLEKKFAVWNEVKNGYDICILMNYWIYNTLTGIFGAESDSNDIDVAFGNLQFVSSKLVVDSKKKASYDRCKPNYDMFKYDDWEKRKKLYEYYVDYTTIKQQSDIFTEKCKDFYKYIEEKDSLYKHFQNLCISDHSSCPQFYNNCLPYDPASVLPSMKCHDEIIAERATAEADAKPPDVPNFPGKEQVSVFHPPDRASTPEKSDIGTKVGHSVLGVAPVFLTATALYRYTPMGNWIRKLGGINSNNISDMDEFSSITEESIDMFSDNSANYISYQPM</sequence>
<name>A0A1A8WKL2_PLAOA</name>
<evidence type="ECO:0000313" key="2">
    <source>
        <dbReference type="Proteomes" id="UP000078560"/>
    </source>
</evidence>
<dbReference type="Proteomes" id="UP000078560">
    <property type="component" value="Unassembled WGS sequence"/>
</dbReference>
<organism evidence="1 2">
    <name type="scientific">Plasmodium ovale curtisi</name>
    <dbReference type="NCBI Taxonomy" id="864141"/>
    <lineage>
        <taxon>Eukaryota</taxon>
        <taxon>Sar</taxon>
        <taxon>Alveolata</taxon>
        <taxon>Apicomplexa</taxon>
        <taxon>Aconoidasida</taxon>
        <taxon>Haemosporida</taxon>
        <taxon>Plasmodiidae</taxon>
        <taxon>Plasmodium</taxon>
        <taxon>Plasmodium (Plasmodium)</taxon>
    </lineage>
</organism>
<dbReference type="Pfam" id="PF05795">
    <property type="entry name" value="Plasmodium_Vir"/>
    <property type="match status" value="2"/>
</dbReference>
<evidence type="ECO:0000313" key="1">
    <source>
        <dbReference type="EMBL" id="SBS93500.1"/>
    </source>
</evidence>
<protein>
    <submittedName>
        <fullName evidence="1">PIR Superfamily Protein</fullName>
    </submittedName>
</protein>
<dbReference type="AlphaFoldDB" id="A0A1A8WKL2"/>
<dbReference type="VEuPathDB" id="PlasmoDB:PocGH01_00182500"/>
<dbReference type="EMBL" id="FLQU01001551">
    <property type="protein sequence ID" value="SBS93500.1"/>
    <property type="molecule type" value="Genomic_DNA"/>
</dbReference>
<proteinExistence type="predicted"/>
<gene>
    <name evidence="1" type="ORF">POVCU2_0081810</name>
</gene>